<evidence type="ECO:0000313" key="4">
    <source>
        <dbReference type="Proteomes" id="UP001501000"/>
    </source>
</evidence>
<dbReference type="Proteomes" id="UP001501000">
    <property type="component" value="Unassembled WGS sequence"/>
</dbReference>
<comment type="caution">
    <text evidence="3">The sequence shown here is derived from an EMBL/GenBank/DDBJ whole genome shotgun (WGS) entry which is preliminary data.</text>
</comment>
<feature type="domain" description="DUF317" evidence="2">
    <location>
        <begin position="49"/>
        <end position="104"/>
    </location>
</feature>
<protein>
    <submittedName>
        <fullName evidence="3">DUF317 domain-containing protein</fullName>
    </submittedName>
</protein>
<evidence type="ECO:0000256" key="1">
    <source>
        <dbReference type="SAM" id="MobiDB-lite"/>
    </source>
</evidence>
<feature type="region of interest" description="Disordered" evidence="1">
    <location>
        <begin position="226"/>
        <end position="252"/>
    </location>
</feature>
<name>A0ABP7LPT7_9ACTN</name>
<organism evidence="3 4">
    <name type="scientific">Streptomyces gulbargensis</name>
    <dbReference type="NCBI Taxonomy" id="364901"/>
    <lineage>
        <taxon>Bacteria</taxon>
        <taxon>Bacillati</taxon>
        <taxon>Actinomycetota</taxon>
        <taxon>Actinomycetes</taxon>
        <taxon>Kitasatosporales</taxon>
        <taxon>Streptomycetaceae</taxon>
        <taxon>Streptomyces</taxon>
    </lineage>
</organism>
<evidence type="ECO:0000313" key="3">
    <source>
        <dbReference type="EMBL" id="GAA3903895.1"/>
    </source>
</evidence>
<dbReference type="RefSeq" id="WP_345279326.1">
    <property type="nucleotide sequence ID" value="NZ_BAABAJ010000003.1"/>
</dbReference>
<keyword evidence="4" id="KW-1185">Reference proteome</keyword>
<dbReference type="InterPro" id="IPR005523">
    <property type="entry name" value="DUF317_SPDY"/>
</dbReference>
<accession>A0ABP7LPT7</accession>
<proteinExistence type="predicted"/>
<reference evidence="4" key="1">
    <citation type="journal article" date="2019" name="Int. J. Syst. Evol. Microbiol.">
        <title>The Global Catalogue of Microorganisms (GCM) 10K type strain sequencing project: providing services to taxonomists for standard genome sequencing and annotation.</title>
        <authorList>
            <consortium name="The Broad Institute Genomics Platform"/>
            <consortium name="The Broad Institute Genome Sequencing Center for Infectious Disease"/>
            <person name="Wu L."/>
            <person name="Ma J."/>
        </authorList>
    </citation>
    <scope>NUCLEOTIDE SEQUENCE [LARGE SCALE GENOMIC DNA]</scope>
    <source>
        <strain evidence="4">JCM 16956</strain>
    </source>
</reference>
<feature type="domain" description="DUF317" evidence="2">
    <location>
        <begin position="132"/>
        <end position="188"/>
    </location>
</feature>
<dbReference type="EMBL" id="BAABAJ010000003">
    <property type="protein sequence ID" value="GAA3903895.1"/>
    <property type="molecule type" value="Genomic_DNA"/>
</dbReference>
<feature type="compositionally biased region" description="Pro residues" evidence="1">
    <location>
        <begin position="234"/>
        <end position="246"/>
    </location>
</feature>
<evidence type="ECO:0000259" key="2">
    <source>
        <dbReference type="Pfam" id="PF03771"/>
    </source>
</evidence>
<sequence>MSDMVDQALISPRYLAGSGDPAWVTVPLHEATGWSHGQEPLLPRVILSSPDQKTLLRLEPTPGDQWWRISHNGGSPSNSWYASFGGRTPVELIAAVTDTLTDPTHNERALADPLRPLRRHGWETSPSGEFRSPDGIVKGERITFSGSNSWFITAAFDEDDVLWQARFDGRTPAGIVAAFTQALAAREPLWRTHEQTLGLSRQGLNLRWQQATAASVASALPDRVERLAARRTGAPPPQPPPQPPRPAPRRTR</sequence>
<gene>
    <name evidence="3" type="ORF">GCM10022244_12600</name>
</gene>
<dbReference type="Pfam" id="PF03771">
    <property type="entry name" value="SPDY"/>
    <property type="match status" value="2"/>
</dbReference>